<evidence type="ECO:0000313" key="3">
    <source>
        <dbReference type="Proteomes" id="UP000288361"/>
    </source>
</evidence>
<reference evidence="2 3" key="1">
    <citation type="journal article" date="2011" name="Front. Microbiol.">
        <title>Genomic signatures of strain selection and enhancement in Bacillus atrophaeus var. globigii, a historical biowarfare simulant.</title>
        <authorList>
            <person name="Gibbons H.S."/>
            <person name="Broomall S.M."/>
            <person name="McNew L.A."/>
            <person name="Daligault H."/>
            <person name="Chapman C."/>
            <person name="Bruce D."/>
            <person name="Karavis M."/>
            <person name="Krepps M."/>
            <person name="McGregor P.A."/>
            <person name="Hong C."/>
            <person name="Park K.H."/>
            <person name="Akmal A."/>
            <person name="Feldman A."/>
            <person name="Lin J.S."/>
            <person name="Chang W.E."/>
            <person name="Higgs B.W."/>
            <person name="Demirev P."/>
            <person name="Lindquist J."/>
            <person name="Liem A."/>
            <person name="Fochler E."/>
            <person name="Read T.D."/>
            <person name="Tapia R."/>
            <person name="Johnson S."/>
            <person name="Bishop-Lilly K.A."/>
            <person name="Detter C."/>
            <person name="Han C."/>
            <person name="Sozhamannan S."/>
            <person name="Rosenzweig C.N."/>
            <person name="Skowronski E.W."/>
        </authorList>
    </citation>
    <scope>NUCLEOTIDE SEQUENCE [LARGE SCALE GENOMIC DNA]</scope>
    <source>
        <strain evidence="2 3">TPS4-2</strain>
    </source>
</reference>
<gene>
    <name evidence="2" type="ORF">CWI73_01755</name>
</gene>
<keyword evidence="1" id="KW-0812">Transmembrane</keyword>
<dbReference type="InterPro" id="IPR021730">
    <property type="entry name" value="YdbH"/>
</dbReference>
<accession>A0A432YWB1</accession>
<organism evidence="2 3">
    <name type="scientific">Idiomarina piscisalsi</name>
    <dbReference type="NCBI Taxonomy" id="1096243"/>
    <lineage>
        <taxon>Bacteria</taxon>
        <taxon>Pseudomonadati</taxon>
        <taxon>Pseudomonadota</taxon>
        <taxon>Gammaproteobacteria</taxon>
        <taxon>Alteromonadales</taxon>
        <taxon>Idiomarinaceae</taxon>
        <taxon>Idiomarina</taxon>
    </lineage>
</organism>
<feature type="transmembrane region" description="Helical" evidence="1">
    <location>
        <begin position="12"/>
        <end position="34"/>
    </location>
</feature>
<evidence type="ECO:0000313" key="2">
    <source>
        <dbReference type="EMBL" id="RUO67610.1"/>
    </source>
</evidence>
<dbReference type="Pfam" id="PF11739">
    <property type="entry name" value="YdbH-like"/>
    <property type="match status" value="1"/>
</dbReference>
<evidence type="ECO:0000256" key="1">
    <source>
        <dbReference type="SAM" id="Phobius"/>
    </source>
</evidence>
<name>A0A432YWB1_9GAMM</name>
<comment type="caution">
    <text evidence="2">The sequence shown here is derived from an EMBL/GenBank/DDBJ whole genome shotgun (WGS) entry which is preliminary data.</text>
</comment>
<dbReference type="RefSeq" id="WP_126751270.1">
    <property type="nucleotide sequence ID" value="NZ_JBHUMT010000016.1"/>
</dbReference>
<dbReference type="EMBL" id="PIQA01000001">
    <property type="protein sequence ID" value="RUO67610.1"/>
    <property type="molecule type" value="Genomic_DNA"/>
</dbReference>
<keyword evidence="1" id="KW-1133">Transmembrane helix</keyword>
<dbReference type="Proteomes" id="UP000288361">
    <property type="component" value="Unassembled WGS sequence"/>
</dbReference>
<sequence length="806" mass="87263">MPDIKPMLWRLLAITGSVLLTLVLFIGIGLLIGLSIANRELAKVGIEDWSISIGSLSKERVVIEQLSVTMNELPSSSPSNSATAPLTIKKLLSTPVPSWLPETVILNNVTLKGELFKQYSPLKGEVTLNTKRPNLSLSLSHPEALAIHLSRDNSILSIDIEHNLGHFNANYELISGEWNIEGSAKVPTERLAQASEFVKNESIALLFNAEGSLSPETELTGPEGLINATSGKFILQLQQPVNVAASGVTSAADGNIRFNVKSGVIESYGLNISGDLTQWPTLPLEISTVKWQLTSQDSLALEPLSYQQILNKTAWPVQLSATVDGKGVSAARITMAGHFVQNDAQFVRLEFPKTNVSADRIVVHSIDAISPLKLNTLSDLALNADITLKSDKLMLSSKQPSSFFAESEFANADFLIPTFFAEIPFTAPETATANLTTEVNNVAIKVAGFQSLKPKLSHNVHYKSGSIDAEGTIELAQGAALNHSSTLTEGLRLTSNIDINIHNLAQADLQAQLSPLIQDTLPLLTLNKGNATAGFRLSGNLETGKWSIDEGDANLQSIDAIYDTTSVTNANLNTQFNATPERLSFQQASLYLGSIQQGFTIGPVEAELAGVIPFKTMQKSTIQLNSHSIKALGGSVRISEQTYKFADKIRIPIVFERINLGELMRQYPSNRIAIDGEISGTIPLVWDSQQLTVEKGYLSAVAPGGHLQVDSSALRSAVGTNPSLKTLASVLEDFYYQELSSVVGYDKNGELTLELQLNGYNPAVENGRKVKLNVTLEEDLPALIKGIQLSNSVSDVIRKRIQQRVN</sequence>
<protein>
    <submittedName>
        <fullName evidence="2">Uncharacterized protein</fullName>
    </submittedName>
</protein>
<dbReference type="AlphaFoldDB" id="A0A432YWB1"/>
<keyword evidence="1" id="KW-0472">Membrane</keyword>
<proteinExistence type="predicted"/>